<accession>A0A521DDC4</accession>
<dbReference type="PANTHER" id="PTHR43122">
    <property type="entry name" value="FERREDOXIN SUBUNIT OF PYRUVATE:FLAVODOXIN OXIDOREDUCTASE-RELATED"/>
    <property type="match status" value="1"/>
</dbReference>
<name>A0A521DDC4_SACCC</name>
<evidence type="ECO:0000313" key="5">
    <source>
        <dbReference type="EMBL" id="SMO69663.1"/>
    </source>
</evidence>
<proteinExistence type="predicted"/>
<keyword evidence="2" id="KW-0408">Iron</keyword>
<dbReference type="OrthoDB" id="9804603at2"/>
<gene>
    <name evidence="5" type="ORF">SAMN06265379_10591</name>
</gene>
<organism evidence="5 6">
    <name type="scientific">Saccharicrinis carchari</name>
    <dbReference type="NCBI Taxonomy" id="1168039"/>
    <lineage>
        <taxon>Bacteria</taxon>
        <taxon>Pseudomonadati</taxon>
        <taxon>Bacteroidota</taxon>
        <taxon>Bacteroidia</taxon>
        <taxon>Marinilabiliales</taxon>
        <taxon>Marinilabiliaceae</taxon>
        <taxon>Saccharicrinis</taxon>
    </lineage>
</organism>
<feature type="domain" description="4Fe-4S ferredoxin-type" evidence="4">
    <location>
        <begin position="6"/>
        <end position="35"/>
    </location>
</feature>
<keyword evidence="6" id="KW-1185">Reference proteome</keyword>
<evidence type="ECO:0000256" key="2">
    <source>
        <dbReference type="ARBA" id="ARBA00023004"/>
    </source>
</evidence>
<dbReference type="GO" id="GO:0046872">
    <property type="term" value="F:metal ion binding"/>
    <property type="evidence" value="ECO:0007669"/>
    <property type="project" value="UniProtKB-KW"/>
</dbReference>
<keyword evidence="3" id="KW-0411">Iron-sulfur</keyword>
<dbReference type="PROSITE" id="PS51379">
    <property type="entry name" value="4FE4S_FER_2"/>
    <property type="match status" value="2"/>
</dbReference>
<dbReference type="InterPro" id="IPR017900">
    <property type="entry name" value="4Fe4S_Fe_S_CS"/>
</dbReference>
<evidence type="ECO:0000259" key="4">
    <source>
        <dbReference type="PROSITE" id="PS51379"/>
    </source>
</evidence>
<evidence type="ECO:0000313" key="6">
    <source>
        <dbReference type="Proteomes" id="UP000319040"/>
    </source>
</evidence>
<protein>
    <submittedName>
        <fullName evidence="5">2-oxoglutarate ferredoxin oxidoreductase subunit delta</fullName>
    </submittedName>
</protein>
<dbReference type="AlphaFoldDB" id="A0A521DDC4"/>
<dbReference type="PANTHER" id="PTHR43122:SF2">
    <property type="entry name" value="FERREDOXIN SUBUNIT OF PYRUVATE:FLAVODOXIN OXIDOREDUCTASE"/>
    <property type="match status" value="1"/>
</dbReference>
<dbReference type="GO" id="GO:0051536">
    <property type="term" value="F:iron-sulfur cluster binding"/>
    <property type="evidence" value="ECO:0007669"/>
    <property type="project" value="UniProtKB-KW"/>
</dbReference>
<dbReference type="SUPFAM" id="SSF54862">
    <property type="entry name" value="4Fe-4S ferredoxins"/>
    <property type="match status" value="1"/>
</dbReference>
<dbReference type="EMBL" id="FXTB01000005">
    <property type="protein sequence ID" value="SMO69663.1"/>
    <property type="molecule type" value="Genomic_DNA"/>
</dbReference>
<evidence type="ECO:0000256" key="3">
    <source>
        <dbReference type="ARBA" id="ARBA00023014"/>
    </source>
</evidence>
<feature type="domain" description="4Fe-4S ferredoxin-type" evidence="4">
    <location>
        <begin position="43"/>
        <end position="72"/>
    </location>
</feature>
<dbReference type="Pfam" id="PF12838">
    <property type="entry name" value="Fer4_7"/>
    <property type="match status" value="1"/>
</dbReference>
<dbReference type="Gene3D" id="3.30.70.20">
    <property type="match status" value="1"/>
</dbReference>
<keyword evidence="1" id="KW-0479">Metal-binding</keyword>
<dbReference type="InterPro" id="IPR017896">
    <property type="entry name" value="4Fe4S_Fe-S-bd"/>
</dbReference>
<dbReference type="Proteomes" id="UP000319040">
    <property type="component" value="Unassembled WGS sequence"/>
</dbReference>
<dbReference type="RefSeq" id="WP_142533551.1">
    <property type="nucleotide sequence ID" value="NZ_FXTB01000005.1"/>
</dbReference>
<dbReference type="PROSITE" id="PS00198">
    <property type="entry name" value="4FE4S_FER_1"/>
    <property type="match status" value="2"/>
</dbReference>
<evidence type="ECO:0000256" key="1">
    <source>
        <dbReference type="ARBA" id="ARBA00022723"/>
    </source>
</evidence>
<reference evidence="5 6" key="1">
    <citation type="submission" date="2017-05" db="EMBL/GenBank/DDBJ databases">
        <authorList>
            <person name="Varghese N."/>
            <person name="Submissions S."/>
        </authorList>
    </citation>
    <scope>NUCLEOTIDE SEQUENCE [LARGE SCALE GENOMIC DNA]</scope>
    <source>
        <strain evidence="5 6">DSM 27040</strain>
    </source>
</reference>
<sequence length="77" mass="8093">MAKAKGAIVVDTVSCKGCNLCVTACPTQVIKLADQVNGKGYHYAYMANPDACTGCSNCAIMCPDTCITVYRAKRVPA</sequence>